<dbReference type="PRINTS" id="PR00125">
    <property type="entry name" value="ATPASEDELTA"/>
</dbReference>
<dbReference type="Pfam" id="PF00213">
    <property type="entry name" value="OSCP"/>
    <property type="match status" value="1"/>
</dbReference>
<dbReference type="AlphaFoldDB" id="A0A0D5LRV8"/>
<dbReference type="Gene3D" id="1.10.520.20">
    <property type="entry name" value="N-terminal domain of the delta subunit of the F1F0-ATP synthase"/>
    <property type="match status" value="1"/>
</dbReference>
<evidence type="ECO:0000256" key="1">
    <source>
        <dbReference type="ARBA" id="ARBA00004370"/>
    </source>
</evidence>
<evidence type="ECO:0000313" key="9">
    <source>
        <dbReference type="EMBL" id="AJY46098.1"/>
    </source>
</evidence>
<dbReference type="KEGG" id="mey:TM49_11095"/>
<comment type="function">
    <text evidence="8">This protein is part of the stalk that links CF(0) to CF(1). It either transmits conformational changes from CF(0) to CF(1) or is implicated in proton conduction.</text>
</comment>
<keyword evidence="7 8" id="KW-0066">ATP synthesis</keyword>
<evidence type="ECO:0000256" key="4">
    <source>
        <dbReference type="ARBA" id="ARBA00023065"/>
    </source>
</evidence>
<keyword evidence="6 8" id="KW-0139">CF(1)</keyword>
<evidence type="ECO:0000256" key="6">
    <source>
        <dbReference type="ARBA" id="ARBA00023196"/>
    </source>
</evidence>
<evidence type="ECO:0000256" key="8">
    <source>
        <dbReference type="HAMAP-Rule" id="MF_01416"/>
    </source>
</evidence>
<dbReference type="PATRIC" id="fig|1486262.3.peg.2299"/>
<dbReference type="InterPro" id="IPR026015">
    <property type="entry name" value="ATP_synth_OSCP/delta_N_sf"/>
</dbReference>
<dbReference type="HAMAP" id="MF_01416">
    <property type="entry name" value="ATP_synth_delta_bact"/>
    <property type="match status" value="1"/>
</dbReference>
<evidence type="ECO:0000313" key="10">
    <source>
        <dbReference type="Proteomes" id="UP000032611"/>
    </source>
</evidence>
<dbReference type="SUPFAM" id="SSF47928">
    <property type="entry name" value="N-terminal domain of the delta subunit of the F1F0-ATP synthase"/>
    <property type="match status" value="1"/>
</dbReference>
<dbReference type="NCBIfam" id="NF004406">
    <property type="entry name" value="PRK05758.3-2"/>
    <property type="match status" value="1"/>
</dbReference>
<comment type="function">
    <text evidence="8">F(1)F(0) ATP synthase produces ATP from ADP in the presence of a proton or sodium gradient. F-type ATPases consist of two structural domains, F(1) containing the extramembraneous catalytic core and F(0) containing the membrane proton channel, linked together by a central stalk and a peripheral stalk. During catalysis, ATP synthesis in the catalytic domain of F(1) is coupled via a rotary mechanism of the central stalk subunits to proton translocation.</text>
</comment>
<reference evidence="9 10" key="1">
    <citation type="journal article" date="2015" name="Genome Announc.">
        <title>Complete genome sequence of Martelella endophytica YC6887, which has antifungal activity associated with a halophyte.</title>
        <authorList>
            <person name="Khan A."/>
            <person name="Khan H."/>
            <person name="Chung E.J."/>
            <person name="Hossain M.T."/>
            <person name="Chung Y.R."/>
        </authorList>
    </citation>
    <scope>NUCLEOTIDE SEQUENCE [LARGE SCALE GENOMIC DNA]</scope>
    <source>
        <strain evidence="9">YC6887</strain>
    </source>
</reference>
<keyword evidence="8" id="KW-1003">Cell membrane</keyword>
<evidence type="ECO:0000256" key="2">
    <source>
        <dbReference type="ARBA" id="ARBA00022448"/>
    </source>
</evidence>
<organism evidence="9 10">
    <name type="scientific">Martelella endophytica</name>
    <dbReference type="NCBI Taxonomy" id="1486262"/>
    <lineage>
        <taxon>Bacteria</taxon>
        <taxon>Pseudomonadati</taxon>
        <taxon>Pseudomonadota</taxon>
        <taxon>Alphaproteobacteria</taxon>
        <taxon>Hyphomicrobiales</taxon>
        <taxon>Aurantimonadaceae</taxon>
        <taxon>Martelella</taxon>
    </lineage>
</organism>
<dbReference type="RefSeq" id="WP_045681288.1">
    <property type="nucleotide sequence ID" value="NZ_CP010803.1"/>
</dbReference>
<dbReference type="GO" id="GO:0005886">
    <property type="term" value="C:plasma membrane"/>
    <property type="evidence" value="ECO:0007669"/>
    <property type="project" value="UniProtKB-SubCell"/>
</dbReference>
<evidence type="ECO:0000256" key="7">
    <source>
        <dbReference type="ARBA" id="ARBA00023310"/>
    </source>
</evidence>
<comment type="similarity">
    <text evidence="8">Belongs to the ATPase delta chain family.</text>
</comment>
<keyword evidence="3 8" id="KW-0375">Hydrogen ion transport</keyword>
<name>A0A0D5LRV8_MAREN</name>
<keyword evidence="5 8" id="KW-0472">Membrane</keyword>
<evidence type="ECO:0000256" key="3">
    <source>
        <dbReference type="ARBA" id="ARBA00022781"/>
    </source>
</evidence>
<evidence type="ECO:0000256" key="5">
    <source>
        <dbReference type="ARBA" id="ARBA00023136"/>
    </source>
</evidence>
<keyword evidence="2 8" id="KW-0813">Transport</keyword>
<proteinExistence type="inferred from homology"/>
<comment type="subcellular location">
    <subcellularLocation>
        <location evidence="8">Cell membrane</location>
        <topology evidence="8">Peripheral membrane protein</topology>
    </subcellularLocation>
    <subcellularLocation>
        <location evidence="1">Membrane</location>
    </subcellularLocation>
</comment>
<dbReference type="EMBL" id="CP010803">
    <property type="protein sequence ID" value="AJY46098.1"/>
    <property type="molecule type" value="Genomic_DNA"/>
</dbReference>
<dbReference type="Proteomes" id="UP000032611">
    <property type="component" value="Chromosome"/>
</dbReference>
<dbReference type="PANTHER" id="PTHR11910">
    <property type="entry name" value="ATP SYNTHASE DELTA CHAIN"/>
    <property type="match status" value="1"/>
</dbReference>
<dbReference type="NCBIfam" id="NF004402">
    <property type="entry name" value="PRK05758.2-2"/>
    <property type="match status" value="1"/>
</dbReference>
<dbReference type="HOGENOM" id="CLU_085114_0_1_5"/>
<dbReference type="InterPro" id="IPR000711">
    <property type="entry name" value="ATPase_OSCP/dsu"/>
</dbReference>
<accession>A0A0D5LRV8</accession>
<dbReference type="NCBIfam" id="TIGR01145">
    <property type="entry name" value="ATP_synt_delta"/>
    <property type="match status" value="1"/>
</dbReference>
<sequence>MPVADLSHSVSNVAQRYALSLFELAKEDNSIDAVGKDLDRIDALLKESDDFRRLVMSPVFSADEQLKAVTAILAKAKIGGYAANFVKLVAKNRRLFVLPGMISAFRQEVAANRGEITAEVAVAHKLSAEQQQELREALKGATGKDVVLDITEDASLLGGMIVKVGSRQIDTSLRTKLSKLKLSLKEVG</sequence>
<keyword evidence="4 8" id="KW-0406">Ion transport</keyword>
<gene>
    <name evidence="8" type="primary">atpH</name>
    <name evidence="9" type="ORF">TM49_11095</name>
</gene>
<dbReference type="GO" id="GO:0045259">
    <property type="term" value="C:proton-transporting ATP synthase complex"/>
    <property type="evidence" value="ECO:0007669"/>
    <property type="project" value="UniProtKB-KW"/>
</dbReference>
<dbReference type="STRING" id="1486262.TM49_11095"/>
<keyword evidence="10" id="KW-1185">Reference proteome</keyword>
<dbReference type="GO" id="GO:0046933">
    <property type="term" value="F:proton-transporting ATP synthase activity, rotational mechanism"/>
    <property type="evidence" value="ECO:0007669"/>
    <property type="project" value="UniProtKB-UniRule"/>
</dbReference>
<protein>
    <recommendedName>
        <fullName evidence="8">ATP synthase subunit delta</fullName>
    </recommendedName>
    <alternativeName>
        <fullName evidence="8">ATP synthase F(1) sector subunit delta</fullName>
    </alternativeName>
    <alternativeName>
        <fullName evidence="8">F-type ATPase subunit delta</fullName>
        <shortName evidence="8">F-ATPase subunit delta</shortName>
    </alternativeName>
</protein>